<evidence type="ECO:0000256" key="5">
    <source>
        <dbReference type="ARBA" id="ARBA00022694"/>
    </source>
</evidence>
<evidence type="ECO:0000256" key="3">
    <source>
        <dbReference type="ARBA" id="ARBA00022630"/>
    </source>
</evidence>
<evidence type="ECO:0000256" key="4">
    <source>
        <dbReference type="ARBA" id="ARBA00022643"/>
    </source>
</evidence>
<dbReference type="HAMAP" id="MF_02041">
    <property type="entry name" value="DusA_subfam"/>
    <property type="match status" value="1"/>
</dbReference>
<evidence type="ECO:0000256" key="10">
    <source>
        <dbReference type="PIRNR" id="PIRNR006621"/>
    </source>
</evidence>
<feature type="binding site" evidence="9 12">
    <location>
        <begin position="245"/>
        <end position="246"/>
    </location>
    <ligand>
        <name>FMN</name>
        <dbReference type="ChEBI" id="CHEBI:58210"/>
    </ligand>
</feature>
<keyword evidence="7 9" id="KW-0694">RNA-binding</keyword>
<comment type="catalytic activity">
    <reaction evidence="9">
        <text>5,6-dihydrouridine(20a) in tRNA + NADP(+) = uridine(20a) in tRNA + NADPH + H(+)</text>
        <dbReference type="Rhea" id="RHEA:53344"/>
        <dbReference type="Rhea" id="RHEA-COMP:13535"/>
        <dbReference type="Rhea" id="RHEA-COMP:13536"/>
        <dbReference type="ChEBI" id="CHEBI:15378"/>
        <dbReference type="ChEBI" id="CHEBI:57783"/>
        <dbReference type="ChEBI" id="CHEBI:58349"/>
        <dbReference type="ChEBI" id="CHEBI:65315"/>
        <dbReference type="ChEBI" id="CHEBI:74443"/>
    </reaction>
</comment>
<dbReference type="Proteomes" id="UP000295832">
    <property type="component" value="Unassembled WGS sequence"/>
</dbReference>
<feature type="site" description="Interacts with tRNA; defines subfamily-specific binding signature" evidence="9">
    <location>
        <position position="195"/>
    </location>
</feature>
<evidence type="ECO:0000256" key="8">
    <source>
        <dbReference type="ARBA" id="ARBA00023002"/>
    </source>
</evidence>
<dbReference type="GO" id="GO:0102266">
    <property type="term" value="F:tRNA-dihydrouridine20a synthase activity"/>
    <property type="evidence" value="ECO:0007669"/>
    <property type="project" value="RHEA"/>
</dbReference>
<evidence type="ECO:0000256" key="9">
    <source>
        <dbReference type="HAMAP-Rule" id="MF_02041"/>
    </source>
</evidence>
<organism evidence="14 15">
    <name type="scientific">Orenia marismortui</name>
    <dbReference type="NCBI Taxonomy" id="46469"/>
    <lineage>
        <taxon>Bacteria</taxon>
        <taxon>Bacillati</taxon>
        <taxon>Bacillota</taxon>
        <taxon>Clostridia</taxon>
        <taxon>Halanaerobiales</taxon>
        <taxon>Halobacteroidaceae</taxon>
        <taxon>Orenia</taxon>
    </lineage>
</organism>
<dbReference type="InterPro" id="IPR035587">
    <property type="entry name" value="DUS-like_FMN-bd"/>
</dbReference>
<keyword evidence="5 9" id="KW-0819">tRNA processing</keyword>
<dbReference type="PANTHER" id="PTHR42907">
    <property type="entry name" value="FMN-LINKED OXIDOREDUCTASES SUPERFAMILY PROTEIN"/>
    <property type="match status" value="1"/>
</dbReference>
<keyword evidence="2 9" id="KW-0820">tRNA-binding</keyword>
<proteinExistence type="inferred from homology"/>
<feature type="binding site" evidence="9 12">
    <location>
        <position position="70"/>
    </location>
    <ligand>
        <name>FMN</name>
        <dbReference type="ChEBI" id="CHEBI:58210"/>
    </ligand>
</feature>
<evidence type="ECO:0000256" key="2">
    <source>
        <dbReference type="ARBA" id="ARBA00022555"/>
    </source>
</evidence>
<dbReference type="SUPFAM" id="SSF51395">
    <property type="entry name" value="FMN-linked oxidoreductases"/>
    <property type="match status" value="1"/>
</dbReference>
<keyword evidence="15" id="KW-1185">Reference proteome</keyword>
<keyword evidence="6 9" id="KW-0521">NADP</keyword>
<evidence type="ECO:0000256" key="11">
    <source>
        <dbReference type="PIRSR" id="PIRSR006621-1"/>
    </source>
</evidence>
<dbReference type="InterPro" id="IPR018517">
    <property type="entry name" value="tRNA_hU_synthase_CS"/>
</dbReference>
<dbReference type="RefSeq" id="WP_134118823.1">
    <property type="nucleotide sequence ID" value="NZ_SOEG01000043.1"/>
</dbReference>
<dbReference type="GO" id="GO:0102264">
    <property type="term" value="F:tRNA-dihydrouridine20 synthase activity"/>
    <property type="evidence" value="ECO:0007669"/>
    <property type="project" value="UniProtKB-EC"/>
</dbReference>
<comment type="catalytic activity">
    <reaction evidence="9">
        <text>5,6-dihydrouridine(20a) in tRNA + NAD(+) = uridine(20a) in tRNA + NADH + H(+)</text>
        <dbReference type="Rhea" id="RHEA:53348"/>
        <dbReference type="Rhea" id="RHEA-COMP:13535"/>
        <dbReference type="Rhea" id="RHEA-COMP:13536"/>
        <dbReference type="ChEBI" id="CHEBI:15378"/>
        <dbReference type="ChEBI" id="CHEBI:57540"/>
        <dbReference type="ChEBI" id="CHEBI:57945"/>
        <dbReference type="ChEBI" id="CHEBI:65315"/>
        <dbReference type="ChEBI" id="CHEBI:74443"/>
    </reaction>
</comment>
<comment type="cofactor">
    <cofactor evidence="1 9 10 12">
        <name>FMN</name>
        <dbReference type="ChEBI" id="CHEBI:58210"/>
    </cofactor>
</comment>
<dbReference type="NCBIfam" id="TIGR00742">
    <property type="entry name" value="yjbN"/>
    <property type="match status" value="1"/>
</dbReference>
<dbReference type="EC" id="1.3.1.91" evidence="9"/>
<evidence type="ECO:0000259" key="13">
    <source>
        <dbReference type="Pfam" id="PF01207"/>
    </source>
</evidence>
<name>A0A4R8GJG5_9FIRM</name>
<feature type="binding site" evidence="9 12">
    <location>
        <begin position="223"/>
        <end position="225"/>
    </location>
    <ligand>
        <name>FMN</name>
        <dbReference type="ChEBI" id="CHEBI:58210"/>
    </ligand>
</feature>
<comment type="caution">
    <text evidence="9">Lacks conserved residue(s) required for the propagation of feature annotation.</text>
</comment>
<dbReference type="GO" id="GO:0000049">
    <property type="term" value="F:tRNA binding"/>
    <property type="evidence" value="ECO:0007669"/>
    <property type="project" value="UniProtKB-UniRule"/>
</dbReference>
<comment type="catalytic activity">
    <reaction evidence="9">
        <text>5,6-dihydrouridine(20) in tRNA + NADP(+) = uridine(20) in tRNA + NADPH + H(+)</text>
        <dbReference type="Rhea" id="RHEA:53336"/>
        <dbReference type="Rhea" id="RHEA-COMP:13533"/>
        <dbReference type="Rhea" id="RHEA-COMP:13534"/>
        <dbReference type="ChEBI" id="CHEBI:15378"/>
        <dbReference type="ChEBI" id="CHEBI:57783"/>
        <dbReference type="ChEBI" id="CHEBI:58349"/>
        <dbReference type="ChEBI" id="CHEBI:65315"/>
        <dbReference type="ChEBI" id="CHEBI:74443"/>
        <dbReference type="EC" id="1.3.1.91"/>
    </reaction>
</comment>
<feature type="binding site" evidence="9 12">
    <location>
        <position position="183"/>
    </location>
    <ligand>
        <name>FMN</name>
        <dbReference type="ChEBI" id="CHEBI:58210"/>
    </ligand>
</feature>
<dbReference type="Gene3D" id="3.20.20.70">
    <property type="entry name" value="Aldolase class I"/>
    <property type="match status" value="1"/>
</dbReference>
<sequence>MPKYISKIEAPKVSIAPMIDRTVRDFRYFIRLITKRSLLYTEMITTHAILHGDRNKILDFDLSERPLALQIAGSDPKEIYEAVKVAEKWDYDEINLNVGCPSNRVSGHMMGAVLMAYPELVAKMVKAMRRATDKAVTVKHRIGIDGTGILPKDFKKVHFDQYEDMKEFIKTVEGSKVDRFTVHARIAILAGLSAKENRKIPPLRYNDVYKLKKEFPYLKIEINGGIKTIKEIEDHLKYVDGVMLGRISYDNPFTLAKVDQFFKKSEVNNISRREIIEDMISYVEQVEAEDRSGYEALRHTLGLFYGKAGSKQWRQLITPPWPADYSGKDILEHALEVLPEESLEERSI</sequence>
<dbReference type="GO" id="GO:0010181">
    <property type="term" value="F:FMN binding"/>
    <property type="evidence" value="ECO:0007669"/>
    <property type="project" value="UniProtKB-UniRule"/>
</dbReference>
<keyword evidence="3 9" id="KW-0285">Flavoprotein</keyword>
<reference evidence="14 15" key="1">
    <citation type="submission" date="2019-03" db="EMBL/GenBank/DDBJ databases">
        <title>Subsurface microbial communities from deep shales in Ohio and West Virginia, USA.</title>
        <authorList>
            <person name="Wrighton K."/>
        </authorList>
    </citation>
    <scope>NUCLEOTIDE SEQUENCE [LARGE SCALE GENOMIC DNA]</scope>
    <source>
        <strain evidence="14 15">MSL 6dP</strain>
    </source>
</reference>
<dbReference type="InterPro" id="IPR004653">
    <property type="entry name" value="DusA"/>
</dbReference>
<keyword evidence="12" id="KW-0547">Nucleotide-binding</keyword>
<dbReference type="PIRSF" id="PIRSF006621">
    <property type="entry name" value="Dus"/>
    <property type="match status" value="1"/>
</dbReference>
<dbReference type="Gene3D" id="1.20.120.1460">
    <property type="match status" value="1"/>
</dbReference>
<dbReference type="CDD" id="cd02801">
    <property type="entry name" value="DUS_like_FMN"/>
    <property type="match status" value="1"/>
</dbReference>
<comment type="caution">
    <text evidence="14">The sequence shown here is derived from an EMBL/GenBank/DDBJ whole genome shotgun (WGS) entry which is preliminary data.</text>
</comment>
<keyword evidence="8 9" id="KW-0560">Oxidoreductase</keyword>
<feature type="site" description="Interacts with tRNA" evidence="9">
    <location>
        <position position="198"/>
    </location>
</feature>
<comment type="catalytic activity">
    <reaction evidence="9">
        <text>5,6-dihydrouridine(20) in tRNA + NAD(+) = uridine(20) in tRNA + NADH + H(+)</text>
        <dbReference type="Rhea" id="RHEA:53340"/>
        <dbReference type="Rhea" id="RHEA-COMP:13533"/>
        <dbReference type="Rhea" id="RHEA-COMP:13534"/>
        <dbReference type="ChEBI" id="CHEBI:15378"/>
        <dbReference type="ChEBI" id="CHEBI:57540"/>
        <dbReference type="ChEBI" id="CHEBI:57945"/>
        <dbReference type="ChEBI" id="CHEBI:65315"/>
        <dbReference type="ChEBI" id="CHEBI:74443"/>
        <dbReference type="EC" id="1.3.1.91"/>
    </reaction>
</comment>
<evidence type="ECO:0000313" key="15">
    <source>
        <dbReference type="Proteomes" id="UP000295832"/>
    </source>
</evidence>
<feature type="active site" description="Proton donor" evidence="9 11">
    <location>
        <position position="100"/>
    </location>
</feature>
<dbReference type="PANTHER" id="PTHR42907:SF1">
    <property type="entry name" value="FMN-LINKED OXIDOREDUCTASES SUPERFAMILY PROTEIN"/>
    <property type="match status" value="1"/>
</dbReference>
<dbReference type="AlphaFoldDB" id="A0A4R8GJG5"/>
<protein>
    <recommendedName>
        <fullName evidence="9">tRNA-dihydrouridine(20/20a) synthase</fullName>
        <ecNumber evidence="9">1.3.1.91</ecNumber>
    </recommendedName>
    <alternativeName>
        <fullName evidence="9">DusA-like U20-specific dihydrouridine synthase</fullName>
        <shortName evidence="9">U20-specific Dus</shortName>
    </alternativeName>
</protein>
<dbReference type="InterPro" id="IPR001269">
    <property type="entry name" value="DUS_fam"/>
</dbReference>
<evidence type="ECO:0000256" key="12">
    <source>
        <dbReference type="PIRSR" id="PIRSR006621-2"/>
    </source>
</evidence>
<dbReference type="Pfam" id="PF01207">
    <property type="entry name" value="Dus"/>
    <property type="match status" value="1"/>
</dbReference>
<gene>
    <name evidence="14" type="ORF">C7959_1435</name>
</gene>
<dbReference type="NCBIfam" id="NF008774">
    <property type="entry name" value="PRK11815.1"/>
    <property type="match status" value="1"/>
</dbReference>
<evidence type="ECO:0000256" key="6">
    <source>
        <dbReference type="ARBA" id="ARBA00022857"/>
    </source>
</evidence>
<feature type="site" description="Interacts with tRNA" evidence="9">
    <location>
        <position position="97"/>
    </location>
</feature>
<dbReference type="STRING" id="926561.GCA_000379025_02500"/>
<comment type="function">
    <text evidence="9">Catalyzes the synthesis of 5,6-dihydrouridine (D), a modified base found in the D-loop of most tRNAs, via the reduction of the C5-C6 double bond in target uridines. Specifically modifies U20 and U20a in tRNAs.</text>
</comment>
<comment type="similarity">
    <text evidence="9">Belongs to the Dus family. DusA subfamily.</text>
</comment>
<dbReference type="EMBL" id="SOEG01000043">
    <property type="protein sequence ID" value="TDX45515.1"/>
    <property type="molecule type" value="Genomic_DNA"/>
</dbReference>
<accession>A0A4R8GJG5</accession>
<comment type="similarity">
    <text evidence="10">Belongs to the dus family.</text>
</comment>
<feature type="domain" description="DUS-like FMN-binding" evidence="13">
    <location>
        <begin position="15"/>
        <end position="317"/>
    </location>
</feature>
<keyword evidence="4 9" id="KW-0288">FMN</keyword>
<dbReference type="PROSITE" id="PS01136">
    <property type="entry name" value="UPF0034"/>
    <property type="match status" value="1"/>
</dbReference>
<dbReference type="GO" id="GO:0050660">
    <property type="term" value="F:flavin adenine dinucleotide binding"/>
    <property type="evidence" value="ECO:0007669"/>
    <property type="project" value="InterPro"/>
</dbReference>
<evidence type="ECO:0000256" key="7">
    <source>
        <dbReference type="ARBA" id="ARBA00022884"/>
    </source>
</evidence>
<feature type="site" description="Interacts with tRNA; defines subfamily-specific binding signature" evidence="9">
    <location>
        <position position="314"/>
    </location>
</feature>
<evidence type="ECO:0000256" key="1">
    <source>
        <dbReference type="ARBA" id="ARBA00001917"/>
    </source>
</evidence>
<dbReference type="InterPro" id="IPR013785">
    <property type="entry name" value="Aldolase_TIM"/>
</dbReference>
<feature type="binding site" evidence="9 12">
    <location>
        <position position="139"/>
    </location>
    <ligand>
        <name>FMN</name>
        <dbReference type="ChEBI" id="CHEBI:58210"/>
    </ligand>
</feature>
<evidence type="ECO:0000313" key="14">
    <source>
        <dbReference type="EMBL" id="TDX45515.1"/>
    </source>
</evidence>